<accession>A0A0R1EQW9</accession>
<sequence>MGKQQKYIKRAFLDLLKENDLHSVSIRQLVQKADVSRSCFYNYYSDKYELLQEIEDELIAGFVVIMKKVRQHSVGYFYQGITHRNYPIYTEYFTYIKQHQEVFTILFSARMGDDFTNRFSRAIAKTRHDTLRYWHLDPEPNPWLAFQENLLAASYVSIIKTWLNQDCQPSIEEMGAYLSTLWRPGFFYNETQYQRAVQYMDDNRTAVLSG</sequence>
<comment type="caution">
    <text evidence="4">The sequence shown here is derived from an EMBL/GenBank/DDBJ whole genome shotgun (WGS) entry which is preliminary data.</text>
</comment>
<dbReference type="InterPro" id="IPR039532">
    <property type="entry name" value="TetR_C_Firmicutes"/>
</dbReference>
<dbReference type="Pfam" id="PF14278">
    <property type="entry name" value="TetR_C_8"/>
    <property type="match status" value="1"/>
</dbReference>
<dbReference type="SUPFAM" id="SSF46689">
    <property type="entry name" value="Homeodomain-like"/>
    <property type="match status" value="1"/>
</dbReference>
<feature type="DNA-binding region" description="H-T-H motif" evidence="2">
    <location>
        <begin position="25"/>
        <end position="44"/>
    </location>
</feature>
<dbReference type="InterPro" id="IPR050624">
    <property type="entry name" value="HTH-type_Tx_Regulator"/>
</dbReference>
<dbReference type="PANTHER" id="PTHR43479:SF7">
    <property type="entry name" value="TETR-FAMILY TRANSCRIPTIONAL REGULATOR"/>
    <property type="match status" value="1"/>
</dbReference>
<dbReference type="Gene3D" id="1.10.357.10">
    <property type="entry name" value="Tetracycline Repressor, domain 2"/>
    <property type="match status" value="1"/>
</dbReference>
<evidence type="ECO:0000313" key="5">
    <source>
        <dbReference type="Proteomes" id="UP000051984"/>
    </source>
</evidence>
<evidence type="ECO:0000313" key="4">
    <source>
        <dbReference type="EMBL" id="KRK11725.1"/>
    </source>
</evidence>
<dbReference type="InterPro" id="IPR001647">
    <property type="entry name" value="HTH_TetR"/>
</dbReference>
<name>A0A0R1EQW9_LACZE</name>
<protein>
    <submittedName>
        <fullName evidence="4">Putative TetR family transcriptional regulator</fullName>
    </submittedName>
</protein>
<proteinExistence type="predicted"/>
<dbReference type="Proteomes" id="UP000051984">
    <property type="component" value="Unassembled WGS sequence"/>
</dbReference>
<dbReference type="RefSeq" id="WP_010492664.1">
    <property type="nucleotide sequence ID" value="NZ_AZCT01000015.1"/>
</dbReference>
<organism evidence="4 5">
    <name type="scientific">Lacticaseibacillus zeae DSM 20178 = KCTC 3804</name>
    <dbReference type="NCBI Taxonomy" id="1423816"/>
    <lineage>
        <taxon>Bacteria</taxon>
        <taxon>Bacillati</taxon>
        <taxon>Bacillota</taxon>
        <taxon>Bacilli</taxon>
        <taxon>Lactobacillales</taxon>
        <taxon>Lactobacillaceae</taxon>
        <taxon>Lacticaseibacillus</taxon>
    </lineage>
</organism>
<feature type="domain" description="HTH tetR-type" evidence="3">
    <location>
        <begin position="2"/>
        <end position="62"/>
    </location>
</feature>
<evidence type="ECO:0000259" key="3">
    <source>
        <dbReference type="PROSITE" id="PS50977"/>
    </source>
</evidence>
<dbReference type="Pfam" id="PF00440">
    <property type="entry name" value="TetR_N"/>
    <property type="match status" value="1"/>
</dbReference>
<dbReference type="InterPro" id="IPR009057">
    <property type="entry name" value="Homeodomain-like_sf"/>
</dbReference>
<dbReference type="EMBL" id="AZCT01000015">
    <property type="protein sequence ID" value="KRK11725.1"/>
    <property type="molecule type" value="Genomic_DNA"/>
</dbReference>
<dbReference type="eggNOG" id="COG1309">
    <property type="taxonomic scope" value="Bacteria"/>
</dbReference>
<evidence type="ECO:0000256" key="2">
    <source>
        <dbReference type="PROSITE-ProRule" id="PRU00335"/>
    </source>
</evidence>
<dbReference type="PROSITE" id="PS50977">
    <property type="entry name" value="HTH_TETR_2"/>
    <property type="match status" value="1"/>
</dbReference>
<dbReference type="PATRIC" id="fig|1423816.3.peg.1051"/>
<keyword evidence="1 2" id="KW-0238">DNA-binding</keyword>
<reference evidence="4 5" key="1">
    <citation type="journal article" date="2015" name="Genome Announc.">
        <title>Expanding the biotechnology potential of lactobacilli through comparative genomics of 213 strains and associated genera.</title>
        <authorList>
            <person name="Sun Z."/>
            <person name="Harris H.M."/>
            <person name="McCann A."/>
            <person name="Guo C."/>
            <person name="Argimon S."/>
            <person name="Zhang W."/>
            <person name="Yang X."/>
            <person name="Jeffery I.B."/>
            <person name="Cooney J.C."/>
            <person name="Kagawa T.F."/>
            <person name="Liu W."/>
            <person name="Song Y."/>
            <person name="Salvetti E."/>
            <person name="Wrobel A."/>
            <person name="Rasinkangas P."/>
            <person name="Parkhill J."/>
            <person name="Rea M.C."/>
            <person name="O'Sullivan O."/>
            <person name="Ritari J."/>
            <person name="Douillard F.P."/>
            <person name="Paul Ross R."/>
            <person name="Yang R."/>
            <person name="Briner A.E."/>
            <person name="Felis G.E."/>
            <person name="de Vos W.M."/>
            <person name="Barrangou R."/>
            <person name="Klaenhammer T.R."/>
            <person name="Caufield P.W."/>
            <person name="Cui Y."/>
            <person name="Zhang H."/>
            <person name="O'Toole P.W."/>
        </authorList>
    </citation>
    <scope>NUCLEOTIDE SEQUENCE [LARGE SCALE GENOMIC DNA]</scope>
    <source>
        <strain evidence="4 5">DSM 20178</strain>
    </source>
</reference>
<dbReference type="GO" id="GO:0003677">
    <property type="term" value="F:DNA binding"/>
    <property type="evidence" value="ECO:0007669"/>
    <property type="project" value="UniProtKB-UniRule"/>
</dbReference>
<dbReference type="PANTHER" id="PTHR43479">
    <property type="entry name" value="ACREF/ENVCD OPERON REPRESSOR-RELATED"/>
    <property type="match status" value="1"/>
</dbReference>
<dbReference type="AlphaFoldDB" id="A0A0R1EQW9"/>
<evidence type="ECO:0000256" key="1">
    <source>
        <dbReference type="ARBA" id="ARBA00023125"/>
    </source>
</evidence>
<gene>
    <name evidence="4" type="ORF">FD51_GL001016</name>
</gene>